<dbReference type="GeneID" id="83627308"/>
<dbReference type="AlphaFoldDB" id="A0A9P3Q435"/>
<reference evidence="4" key="1">
    <citation type="submission" date="2022-08" db="EMBL/GenBank/DDBJ databases">
        <title>Mycobacterium kiyosense sp. nov., scotochromogenic slow-glowing species isolated from respiratory specimens.</title>
        <authorList>
            <person name="Fukano H."/>
            <person name="Kazumi Y."/>
            <person name="Sakagami N."/>
            <person name="Ato M."/>
            <person name="Mitarai S."/>
            <person name="Hoshino Y."/>
        </authorList>
    </citation>
    <scope>NUCLEOTIDE SEQUENCE</scope>
    <source>
        <strain evidence="4">1413</strain>
        <strain evidence="3">SRL2020-028</strain>
    </source>
</reference>
<sequence length="371" mass="40906">MEANDVEPQLAPVAEDMSAFIIAGAVTSKQQDSEYATVSRTPAQGIQDGVDAERIGYRRIWLSERIDIKWSDVILSGVAARTSRLEVGTGVIDPTTRHPWTAAAFGATMQACYGERFIMGLGRGDNGYFRGSGIKMATFEQMHDYVDILRQLWAGKHVCYDGPVGTFEDLSFAESYHGNPPPIWFGGFCAPAGARFAAAKADGVILIPMMNPPAVAAAKERIVKACERIGRDPNEIRVAALVVTAPNLDDFETRAIAHGRMVTYLQYPGYGEQLCTANGWDLGLLDKIRNHKRFENITQVADREFQRHEMMDVASVIPDEYMWDCSAIGTVDECVTNLRRFIDAGADEIVTYGSTPAQNAELVAAWRDRAR</sequence>
<dbReference type="PANTHER" id="PTHR43244">
    <property type="match status" value="1"/>
</dbReference>
<comment type="caution">
    <text evidence="4">The sequence shown here is derived from an EMBL/GenBank/DDBJ whole genome shotgun (WGS) entry which is preliminary data.</text>
</comment>
<evidence type="ECO:0000313" key="3">
    <source>
        <dbReference type="EMBL" id="GLB80975.1"/>
    </source>
</evidence>
<dbReference type="Gene3D" id="3.20.20.30">
    <property type="entry name" value="Luciferase-like domain"/>
    <property type="match status" value="1"/>
</dbReference>
<evidence type="ECO:0000256" key="1">
    <source>
        <dbReference type="ARBA" id="ARBA00023002"/>
    </source>
</evidence>
<dbReference type="NCBIfam" id="TIGR03857">
    <property type="entry name" value="F420_MSMEG_2249"/>
    <property type="match status" value="1"/>
</dbReference>
<dbReference type="SUPFAM" id="SSF51679">
    <property type="entry name" value="Bacterial luciferase-like"/>
    <property type="match status" value="1"/>
</dbReference>
<dbReference type="InterPro" id="IPR050564">
    <property type="entry name" value="F420-G6PD/mer"/>
</dbReference>
<keyword evidence="1" id="KW-0560">Oxidoreductase</keyword>
<name>A0A9P3Q435_9MYCO</name>
<proteinExistence type="predicted"/>
<feature type="domain" description="Luciferase-like" evidence="2">
    <location>
        <begin position="34"/>
        <end position="348"/>
    </location>
</feature>
<gene>
    <name evidence="4" type="ORF">Mkiyose1413_06620</name>
    <name evidence="3" type="ORF">SRL2020028_02310</name>
</gene>
<evidence type="ECO:0000259" key="2">
    <source>
        <dbReference type="Pfam" id="PF00296"/>
    </source>
</evidence>
<dbReference type="InterPro" id="IPR011251">
    <property type="entry name" value="Luciferase-like_dom"/>
</dbReference>
<dbReference type="GO" id="GO:0016705">
    <property type="term" value="F:oxidoreductase activity, acting on paired donors, with incorporation or reduction of molecular oxygen"/>
    <property type="evidence" value="ECO:0007669"/>
    <property type="project" value="InterPro"/>
</dbReference>
<dbReference type="Proteomes" id="UP001165663">
    <property type="component" value="Unassembled WGS sequence"/>
</dbReference>
<dbReference type="PANTHER" id="PTHR43244:SF1">
    <property type="entry name" value="5,10-METHYLENETETRAHYDROMETHANOPTERIN REDUCTASE"/>
    <property type="match status" value="1"/>
</dbReference>
<keyword evidence="5" id="KW-1185">Reference proteome</keyword>
<dbReference type="Proteomes" id="UP001064782">
    <property type="component" value="Unassembled WGS sequence"/>
</dbReference>
<organism evidence="4 5">
    <name type="scientific">Mycobacterium kiyosense</name>
    <dbReference type="NCBI Taxonomy" id="2871094"/>
    <lineage>
        <taxon>Bacteria</taxon>
        <taxon>Bacillati</taxon>
        <taxon>Actinomycetota</taxon>
        <taxon>Actinomycetes</taxon>
        <taxon>Mycobacteriales</taxon>
        <taxon>Mycobacteriaceae</taxon>
        <taxon>Mycobacterium</taxon>
    </lineage>
</organism>
<accession>A0A9P3Q435</accession>
<dbReference type="Pfam" id="PF00296">
    <property type="entry name" value="Bac_luciferase"/>
    <property type="match status" value="1"/>
</dbReference>
<dbReference type="InterPro" id="IPR022378">
    <property type="entry name" value="F420_OxRdatse_MSMEG2249_pred"/>
</dbReference>
<dbReference type="RefSeq" id="WP_236977153.1">
    <property type="nucleotide sequence ID" value="NZ_BRXE01000001.1"/>
</dbReference>
<dbReference type="EMBL" id="BRXE01000001">
    <property type="protein sequence ID" value="GLB80975.1"/>
    <property type="molecule type" value="Genomic_DNA"/>
</dbReference>
<evidence type="ECO:0000313" key="5">
    <source>
        <dbReference type="Proteomes" id="UP001064782"/>
    </source>
</evidence>
<dbReference type="InterPro" id="IPR036661">
    <property type="entry name" value="Luciferase-like_sf"/>
</dbReference>
<evidence type="ECO:0000313" key="4">
    <source>
        <dbReference type="EMBL" id="GLD28779.1"/>
    </source>
</evidence>
<dbReference type="EMBL" id="BRZI01000002">
    <property type="protein sequence ID" value="GLD28779.1"/>
    <property type="molecule type" value="Genomic_DNA"/>
</dbReference>
<protein>
    <recommendedName>
        <fullName evidence="2">Luciferase-like domain-containing protein</fullName>
    </recommendedName>
</protein>